<dbReference type="Proteomes" id="UP000183952">
    <property type="component" value="Unassembled WGS sequence"/>
</dbReference>
<accession>A0A1M6QZL7</accession>
<feature type="signal peptide" evidence="5">
    <location>
        <begin position="1"/>
        <end position="21"/>
    </location>
</feature>
<evidence type="ECO:0000256" key="5">
    <source>
        <dbReference type="SAM" id="SignalP"/>
    </source>
</evidence>
<reference evidence="7 8" key="1">
    <citation type="submission" date="2016-11" db="EMBL/GenBank/DDBJ databases">
        <authorList>
            <person name="Jaros S."/>
            <person name="Januszkiewicz K."/>
            <person name="Wedrychowicz H."/>
        </authorList>
    </citation>
    <scope>NUCLEOTIDE SEQUENCE [LARGE SCALE GENOMIC DNA]</scope>
    <source>
        <strain evidence="7 8">DSM 3090</strain>
    </source>
</reference>
<dbReference type="InterPro" id="IPR001638">
    <property type="entry name" value="Solute-binding_3/MltF_N"/>
</dbReference>
<keyword evidence="3 5" id="KW-0732">Signal</keyword>
<proteinExistence type="inferred from homology"/>
<dbReference type="PANTHER" id="PTHR35936">
    <property type="entry name" value="MEMBRANE-BOUND LYTIC MUREIN TRANSGLYCOSYLASE F"/>
    <property type="match status" value="1"/>
</dbReference>
<dbReference type="InterPro" id="IPR018313">
    <property type="entry name" value="SBP_3_CS"/>
</dbReference>
<evidence type="ECO:0000313" key="7">
    <source>
        <dbReference type="EMBL" id="SHK25675.1"/>
    </source>
</evidence>
<keyword evidence="8" id="KW-1185">Reference proteome</keyword>
<evidence type="ECO:0000256" key="4">
    <source>
        <dbReference type="RuleBase" id="RU003744"/>
    </source>
</evidence>
<dbReference type="AlphaFoldDB" id="A0A1M6QZL7"/>
<dbReference type="PANTHER" id="PTHR35936:SF19">
    <property type="entry name" value="AMINO-ACID-BINDING PROTEIN YXEM-RELATED"/>
    <property type="match status" value="1"/>
</dbReference>
<dbReference type="PROSITE" id="PS01039">
    <property type="entry name" value="SBP_BACTERIAL_3"/>
    <property type="match status" value="1"/>
</dbReference>
<dbReference type="Gene3D" id="3.40.190.10">
    <property type="entry name" value="Periplasmic binding protein-like II"/>
    <property type="match status" value="2"/>
</dbReference>
<comment type="subcellular location">
    <subcellularLocation>
        <location evidence="1">Cell envelope</location>
    </subcellularLocation>
</comment>
<dbReference type="RefSeq" id="WP_072904099.1">
    <property type="nucleotide sequence ID" value="NZ_FRAD01000019.1"/>
</dbReference>
<name>A0A1M6QZL7_9CLOT</name>
<sequence length="275" mass="31043">MKKIFTCIILTIMALSLVACSGNKVESNNGNNDKKPEEKKTLTIGTSGQYYPWAHMKDGELQGFEIDVWKEIAKRNNLELKYETAKFSGLVGMLDAKKIDSVAHQMSITKERKEKYVFTEPYAYSYYEFMVKEDSPIKTLQDLKGKKVGCWLGGNGEKTLRELNDKLSLNLEIVTYDGTPIEKEVENGRIDAGWQGEVKTLATIEQGKLPLKLLGVKLECGVFEVNAYPFTKDADATLVEKISKSIKDMREDGTLKNLSEKWFKMNTVDKPADAK</sequence>
<evidence type="ECO:0000256" key="2">
    <source>
        <dbReference type="ARBA" id="ARBA00010333"/>
    </source>
</evidence>
<feature type="domain" description="Solute-binding protein family 3/N-terminal" evidence="6">
    <location>
        <begin position="41"/>
        <end position="266"/>
    </location>
</feature>
<protein>
    <submittedName>
        <fullName evidence="7">Putative amino-acid transport system substrate-binding protein</fullName>
    </submittedName>
</protein>
<dbReference type="GO" id="GO:0030313">
    <property type="term" value="C:cell envelope"/>
    <property type="evidence" value="ECO:0007669"/>
    <property type="project" value="UniProtKB-SubCell"/>
</dbReference>
<organism evidence="7 8">
    <name type="scientific">Hathewaya proteolytica DSM 3090</name>
    <dbReference type="NCBI Taxonomy" id="1121331"/>
    <lineage>
        <taxon>Bacteria</taxon>
        <taxon>Bacillati</taxon>
        <taxon>Bacillota</taxon>
        <taxon>Clostridia</taxon>
        <taxon>Eubacteriales</taxon>
        <taxon>Clostridiaceae</taxon>
        <taxon>Hathewaya</taxon>
    </lineage>
</organism>
<comment type="similarity">
    <text evidence="2 4">Belongs to the bacterial solute-binding protein 3 family.</text>
</comment>
<dbReference type="SMART" id="SM00062">
    <property type="entry name" value="PBPb"/>
    <property type="match status" value="1"/>
</dbReference>
<evidence type="ECO:0000256" key="3">
    <source>
        <dbReference type="ARBA" id="ARBA00022729"/>
    </source>
</evidence>
<gene>
    <name evidence="7" type="ORF">SAMN02745248_02171</name>
</gene>
<feature type="chain" id="PRO_5039342801" evidence="5">
    <location>
        <begin position="22"/>
        <end position="275"/>
    </location>
</feature>
<dbReference type="PROSITE" id="PS51257">
    <property type="entry name" value="PROKAR_LIPOPROTEIN"/>
    <property type="match status" value="1"/>
</dbReference>
<dbReference type="SUPFAM" id="SSF53850">
    <property type="entry name" value="Periplasmic binding protein-like II"/>
    <property type="match status" value="1"/>
</dbReference>
<dbReference type="STRING" id="1121331.SAMN02745248_02171"/>
<dbReference type="Pfam" id="PF00497">
    <property type="entry name" value="SBP_bac_3"/>
    <property type="match status" value="1"/>
</dbReference>
<evidence type="ECO:0000313" key="8">
    <source>
        <dbReference type="Proteomes" id="UP000183952"/>
    </source>
</evidence>
<evidence type="ECO:0000259" key="6">
    <source>
        <dbReference type="SMART" id="SM00062"/>
    </source>
</evidence>
<dbReference type="EMBL" id="FRAD01000019">
    <property type="protein sequence ID" value="SHK25675.1"/>
    <property type="molecule type" value="Genomic_DNA"/>
</dbReference>
<evidence type="ECO:0000256" key="1">
    <source>
        <dbReference type="ARBA" id="ARBA00004196"/>
    </source>
</evidence>